<keyword evidence="2" id="KW-0472">Membrane</keyword>
<accession>A0A1H8K6D0</accession>
<dbReference type="Proteomes" id="UP000198984">
    <property type="component" value="Unassembled WGS sequence"/>
</dbReference>
<sequence length="386" mass="44242">METTITPSFSTTATVVRSSTTGKQNNPIYRQITDEKIALFVGHSYVDVPQETPSFRYLVAEHIEDAQQAIDQLLNVYRKIPAVIIYRFNSSYETDLANWEAYFEEHQVLSSIPFFLYTDQLSAPLKSLVKKHNFIDEIITRECLVSRLAEKVNFVSKFKRMHLFADKTPETSIVATSGKHINHLLKRIFDVAVAGALLVLLSPVFLLIAILIRLESKGPVFYSSPRAGKNYRMFRFHKFRTMIPNADKQLQQLKDRNQYNTNENGPVFLKFSNDPRITRLGKFLRNTSLDELPQLFNVLVGDMSLVGNRPLPLYEAASLTTDAWAERFLAPAGITGLWQISKRGKKDMSVEERISLDINYANKHSFVYDMWLMVNTPFAMVQKDNV</sequence>
<evidence type="ECO:0000256" key="2">
    <source>
        <dbReference type="SAM" id="Phobius"/>
    </source>
</evidence>
<dbReference type="RefSeq" id="WP_202909416.1">
    <property type="nucleotide sequence ID" value="NZ_FOBB01000014.1"/>
</dbReference>
<keyword evidence="2" id="KW-0812">Transmembrane</keyword>
<dbReference type="Pfam" id="PF02397">
    <property type="entry name" value="Bac_transf"/>
    <property type="match status" value="1"/>
</dbReference>
<gene>
    <name evidence="4" type="ORF">SAMN04488505_11443</name>
</gene>
<dbReference type="PANTHER" id="PTHR30576">
    <property type="entry name" value="COLANIC BIOSYNTHESIS UDP-GLUCOSE LIPID CARRIER TRANSFERASE"/>
    <property type="match status" value="1"/>
</dbReference>
<dbReference type="EMBL" id="FOBB01000014">
    <property type="protein sequence ID" value="SEN88542.1"/>
    <property type="molecule type" value="Genomic_DNA"/>
</dbReference>
<dbReference type="STRING" id="573321.SAMN04488505_11443"/>
<evidence type="ECO:0000313" key="5">
    <source>
        <dbReference type="Proteomes" id="UP000198984"/>
    </source>
</evidence>
<feature type="transmembrane region" description="Helical" evidence="2">
    <location>
        <begin position="188"/>
        <end position="212"/>
    </location>
</feature>
<keyword evidence="2" id="KW-1133">Transmembrane helix</keyword>
<proteinExistence type="inferred from homology"/>
<dbReference type="PANTHER" id="PTHR30576:SF0">
    <property type="entry name" value="UNDECAPRENYL-PHOSPHATE N-ACETYLGALACTOSAMINYL 1-PHOSPHATE TRANSFERASE-RELATED"/>
    <property type="match status" value="1"/>
</dbReference>
<feature type="domain" description="Bacterial sugar transferase" evidence="3">
    <location>
        <begin position="186"/>
        <end position="381"/>
    </location>
</feature>
<dbReference type="GO" id="GO:0016780">
    <property type="term" value="F:phosphotransferase activity, for other substituted phosphate groups"/>
    <property type="evidence" value="ECO:0007669"/>
    <property type="project" value="TreeGrafter"/>
</dbReference>
<comment type="similarity">
    <text evidence="1">Belongs to the bacterial sugar transferase family.</text>
</comment>
<dbReference type="AlphaFoldDB" id="A0A1H8K6D0"/>
<dbReference type="InterPro" id="IPR003362">
    <property type="entry name" value="Bact_transf"/>
</dbReference>
<reference evidence="4 5" key="1">
    <citation type="submission" date="2016-10" db="EMBL/GenBank/DDBJ databases">
        <authorList>
            <person name="de Groot N.N."/>
        </authorList>
    </citation>
    <scope>NUCLEOTIDE SEQUENCE [LARGE SCALE GENOMIC DNA]</scope>
    <source>
        <strain evidence="4 5">DSM 21039</strain>
    </source>
</reference>
<protein>
    <submittedName>
        <fullName evidence="4">Sugar transferase involved in LPS biosynthesis (Colanic, teichoic acid)</fullName>
    </submittedName>
</protein>
<name>A0A1H8K6D0_9BACT</name>
<keyword evidence="4" id="KW-0808">Transferase</keyword>
<evidence type="ECO:0000256" key="1">
    <source>
        <dbReference type="ARBA" id="ARBA00006464"/>
    </source>
</evidence>
<keyword evidence="5" id="KW-1185">Reference proteome</keyword>
<evidence type="ECO:0000313" key="4">
    <source>
        <dbReference type="EMBL" id="SEN88542.1"/>
    </source>
</evidence>
<organism evidence="4 5">
    <name type="scientific">Chitinophaga rupis</name>
    <dbReference type="NCBI Taxonomy" id="573321"/>
    <lineage>
        <taxon>Bacteria</taxon>
        <taxon>Pseudomonadati</taxon>
        <taxon>Bacteroidota</taxon>
        <taxon>Chitinophagia</taxon>
        <taxon>Chitinophagales</taxon>
        <taxon>Chitinophagaceae</taxon>
        <taxon>Chitinophaga</taxon>
    </lineage>
</organism>
<evidence type="ECO:0000259" key="3">
    <source>
        <dbReference type="Pfam" id="PF02397"/>
    </source>
</evidence>